<dbReference type="EMBL" id="GEDV01010353">
    <property type="protein sequence ID" value="JAP78204.1"/>
    <property type="molecule type" value="Transcribed_RNA"/>
</dbReference>
<dbReference type="AlphaFoldDB" id="A0A131YFW6"/>
<feature type="compositionally biased region" description="Basic and acidic residues" evidence="1">
    <location>
        <begin position="35"/>
        <end position="50"/>
    </location>
</feature>
<sequence>MPMLRVPPSFSVLSLAVPNQTEHLLPFHGTNLRETNGDEERIHTDKRNDTHGQGTGILFKHRNKTAREIVEALWIDRLEEKCISHPSVALLDREIAMLSAYL</sequence>
<organism evidence="2">
    <name type="scientific">Rhipicephalus appendiculatus</name>
    <name type="common">Brown ear tick</name>
    <dbReference type="NCBI Taxonomy" id="34631"/>
    <lineage>
        <taxon>Eukaryota</taxon>
        <taxon>Metazoa</taxon>
        <taxon>Ecdysozoa</taxon>
        <taxon>Arthropoda</taxon>
        <taxon>Chelicerata</taxon>
        <taxon>Arachnida</taxon>
        <taxon>Acari</taxon>
        <taxon>Parasitiformes</taxon>
        <taxon>Ixodida</taxon>
        <taxon>Ixodoidea</taxon>
        <taxon>Ixodidae</taxon>
        <taxon>Rhipicephalinae</taxon>
        <taxon>Rhipicephalus</taxon>
        <taxon>Rhipicephalus</taxon>
    </lineage>
</organism>
<protein>
    <submittedName>
        <fullName evidence="2">Tick transposon</fullName>
    </submittedName>
</protein>
<feature type="region of interest" description="Disordered" evidence="1">
    <location>
        <begin position="34"/>
        <end position="56"/>
    </location>
</feature>
<accession>A0A131YFW6</accession>
<name>A0A131YFW6_RHIAP</name>
<reference evidence="2" key="1">
    <citation type="journal article" date="2016" name="Ticks Tick Borne Dis.">
        <title>De novo assembly and annotation of the salivary gland transcriptome of Rhipicephalus appendiculatus male and female ticks during blood feeding.</title>
        <authorList>
            <person name="de Castro M.H."/>
            <person name="de Klerk D."/>
            <person name="Pienaar R."/>
            <person name="Latif A.A."/>
            <person name="Rees D.J."/>
            <person name="Mans B.J."/>
        </authorList>
    </citation>
    <scope>NUCLEOTIDE SEQUENCE</scope>
    <source>
        <tissue evidence="2">Salivary glands</tissue>
    </source>
</reference>
<evidence type="ECO:0000313" key="2">
    <source>
        <dbReference type="EMBL" id="JAP78204.1"/>
    </source>
</evidence>
<evidence type="ECO:0000256" key="1">
    <source>
        <dbReference type="SAM" id="MobiDB-lite"/>
    </source>
</evidence>
<proteinExistence type="predicted"/>